<dbReference type="AlphaFoldDB" id="A0A9R1UPN2"/>
<feature type="region of interest" description="Disordered" evidence="1">
    <location>
        <begin position="53"/>
        <end position="80"/>
    </location>
</feature>
<sequence>MCVYAPNSPKHLSLPVLSFLHRDPQEHLYSEVYVTSSVCEAQTTRRHNVLVQPSQKNPRSIDRTPPCIDRHRRNPPLRSKPSIAAFLSDPASSDFPTITVDCSSQRTTRSQRQLQLATKRRLLPCSPPLTSASPVKPPAGDRRPHSYTGDFDLTATGSFFFPAVSLPSSPDFLLFPSYPLH</sequence>
<proteinExistence type="predicted"/>
<comment type="caution">
    <text evidence="2">The sequence shown here is derived from an EMBL/GenBank/DDBJ whole genome shotgun (WGS) entry which is preliminary data.</text>
</comment>
<feature type="region of interest" description="Disordered" evidence="1">
    <location>
        <begin position="124"/>
        <end position="146"/>
    </location>
</feature>
<evidence type="ECO:0000256" key="1">
    <source>
        <dbReference type="SAM" id="MobiDB-lite"/>
    </source>
</evidence>
<accession>A0A9R1UPN2</accession>
<dbReference type="Proteomes" id="UP000235145">
    <property type="component" value="Unassembled WGS sequence"/>
</dbReference>
<gene>
    <name evidence="2" type="ORF">LSAT_V11C800395900</name>
</gene>
<name>A0A9R1UPN2_LACSA</name>
<protein>
    <submittedName>
        <fullName evidence="2">Uncharacterized protein</fullName>
    </submittedName>
</protein>
<evidence type="ECO:0000313" key="3">
    <source>
        <dbReference type="Proteomes" id="UP000235145"/>
    </source>
</evidence>
<keyword evidence="3" id="KW-1185">Reference proteome</keyword>
<evidence type="ECO:0000313" key="2">
    <source>
        <dbReference type="EMBL" id="KAJ0191405.1"/>
    </source>
</evidence>
<dbReference type="EMBL" id="NBSK02000008">
    <property type="protein sequence ID" value="KAJ0191405.1"/>
    <property type="molecule type" value="Genomic_DNA"/>
</dbReference>
<organism evidence="2 3">
    <name type="scientific">Lactuca sativa</name>
    <name type="common">Garden lettuce</name>
    <dbReference type="NCBI Taxonomy" id="4236"/>
    <lineage>
        <taxon>Eukaryota</taxon>
        <taxon>Viridiplantae</taxon>
        <taxon>Streptophyta</taxon>
        <taxon>Embryophyta</taxon>
        <taxon>Tracheophyta</taxon>
        <taxon>Spermatophyta</taxon>
        <taxon>Magnoliopsida</taxon>
        <taxon>eudicotyledons</taxon>
        <taxon>Gunneridae</taxon>
        <taxon>Pentapetalae</taxon>
        <taxon>asterids</taxon>
        <taxon>campanulids</taxon>
        <taxon>Asterales</taxon>
        <taxon>Asteraceae</taxon>
        <taxon>Cichorioideae</taxon>
        <taxon>Cichorieae</taxon>
        <taxon>Lactucinae</taxon>
        <taxon>Lactuca</taxon>
    </lineage>
</organism>
<reference evidence="2 3" key="1">
    <citation type="journal article" date="2017" name="Nat. Commun.">
        <title>Genome assembly with in vitro proximity ligation data and whole-genome triplication in lettuce.</title>
        <authorList>
            <person name="Reyes-Chin-Wo S."/>
            <person name="Wang Z."/>
            <person name="Yang X."/>
            <person name="Kozik A."/>
            <person name="Arikit S."/>
            <person name="Song C."/>
            <person name="Xia L."/>
            <person name="Froenicke L."/>
            <person name="Lavelle D.O."/>
            <person name="Truco M.J."/>
            <person name="Xia R."/>
            <person name="Zhu S."/>
            <person name="Xu C."/>
            <person name="Xu H."/>
            <person name="Xu X."/>
            <person name="Cox K."/>
            <person name="Korf I."/>
            <person name="Meyers B.C."/>
            <person name="Michelmore R.W."/>
        </authorList>
    </citation>
    <scope>NUCLEOTIDE SEQUENCE [LARGE SCALE GENOMIC DNA]</scope>
    <source>
        <strain evidence="3">cv. Salinas</strain>
        <tissue evidence="2">Seedlings</tissue>
    </source>
</reference>